<proteinExistence type="predicted"/>
<dbReference type="AlphaFoldDB" id="A0AAE3ZHE9"/>
<protein>
    <submittedName>
        <fullName evidence="1">Uncharacterized protein</fullName>
    </submittedName>
</protein>
<evidence type="ECO:0000313" key="1">
    <source>
        <dbReference type="EMBL" id="MDR7320014.1"/>
    </source>
</evidence>
<sequence>MRLLHNRNLDWSGATRCLYGLGGAGPLSAATIGVIGRGRKALTPDLVAGFAAVLGMAAADLGVLTGVDVTGAGRRVHPGAAEAAALLWEARRLTAAQVSRVQGRAALIRLRRGGGPGLGRRW</sequence>
<gene>
    <name evidence="1" type="ORF">J2S44_000264</name>
</gene>
<dbReference type="EMBL" id="JAVDYC010000001">
    <property type="protein sequence ID" value="MDR7320014.1"/>
    <property type="molecule type" value="Genomic_DNA"/>
</dbReference>
<dbReference type="Proteomes" id="UP001183629">
    <property type="component" value="Unassembled WGS sequence"/>
</dbReference>
<evidence type="ECO:0000313" key="2">
    <source>
        <dbReference type="Proteomes" id="UP001183629"/>
    </source>
</evidence>
<dbReference type="RefSeq" id="WP_310408108.1">
    <property type="nucleotide sequence ID" value="NZ_JAVDYC010000001.1"/>
</dbReference>
<reference evidence="1 2" key="1">
    <citation type="submission" date="2023-07" db="EMBL/GenBank/DDBJ databases">
        <title>Sequencing the genomes of 1000 actinobacteria strains.</title>
        <authorList>
            <person name="Klenk H.-P."/>
        </authorList>
    </citation>
    <scope>NUCLEOTIDE SEQUENCE [LARGE SCALE GENOMIC DNA]</scope>
    <source>
        <strain evidence="1 2">DSM 44711</strain>
    </source>
</reference>
<organism evidence="1 2">
    <name type="scientific">Catenuloplanes niger</name>
    <dbReference type="NCBI Taxonomy" id="587534"/>
    <lineage>
        <taxon>Bacteria</taxon>
        <taxon>Bacillati</taxon>
        <taxon>Actinomycetota</taxon>
        <taxon>Actinomycetes</taxon>
        <taxon>Micromonosporales</taxon>
        <taxon>Micromonosporaceae</taxon>
        <taxon>Catenuloplanes</taxon>
    </lineage>
</organism>
<accession>A0AAE3ZHE9</accession>
<keyword evidence="2" id="KW-1185">Reference proteome</keyword>
<name>A0AAE3ZHE9_9ACTN</name>
<comment type="caution">
    <text evidence="1">The sequence shown here is derived from an EMBL/GenBank/DDBJ whole genome shotgun (WGS) entry which is preliminary data.</text>
</comment>